<feature type="region of interest" description="Disordered" evidence="1">
    <location>
        <begin position="639"/>
        <end position="902"/>
    </location>
</feature>
<feature type="compositionally biased region" description="Low complexity" evidence="1">
    <location>
        <begin position="667"/>
        <end position="677"/>
    </location>
</feature>
<keyword evidence="2" id="KW-0732">Signal</keyword>
<dbReference type="HOGENOM" id="CLU_321316_0_0_1"/>
<dbReference type="PANTHER" id="PTHR31962">
    <property type="entry name" value="SPHINGOLIPID LONG CHAIN BASE-RESPONSIVE PROTEIN PIL1"/>
    <property type="match status" value="1"/>
</dbReference>
<feature type="compositionally biased region" description="Basic and acidic residues" evidence="1">
    <location>
        <begin position="818"/>
        <end position="835"/>
    </location>
</feature>
<feature type="compositionally biased region" description="Basic and acidic residues" evidence="1">
    <location>
        <begin position="639"/>
        <end position="650"/>
    </location>
</feature>
<feature type="chain" id="PRO_5004067376" evidence="2">
    <location>
        <begin position="18"/>
        <end position="902"/>
    </location>
</feature>
<evidence type="ECO:0000256" key="1">
    <source>
        <dbReference type="SAM" id="MobiDB-lite"/>
    </source>
</evidence>
<accession>M5FWV4</accession>
<gene>
    <name evidence="3" type="ORF">DACRYDRAFT_102203</name>
</gene>
<dbReference type="InterPro" id="IPR028245">
    <property type="entry name" value="PIL1/LSP1"/>
</dbReference>
<dbReference type="GeneID" id="63682680"/>
<evidence type="ECO:0000313" key="4">
    <source>
        <dbReference type="Proteomes" id="UP000030653"/>
    </source>
</evidence>
<organism evidence="3 4">
    <name type="scientific">Dacryopinax primogenitus (strain DJM 731)</name>
    <name type="common">Brown rot fungus</name>
    <dbReference type="NCBI Taxonomy" id="1858805"/>
    <lineage>
        <taxon>Eukaryota</taxon>
        <taxon>Fungi</taxon>
        <taxon>Dikarya</taxon>
        <taxon>Basidiomycota</taxon>
        <taxon>Agaricomycotina</taxon>
        <taxon>Dacrymycetes</taxon>
        <taxon>Dacrymycetales</taxon>
        <taxon>Dacrymycetaceae</taxon>
        <taxon>Dacryopinax</taxon>
    </lineage>
</organism>
<dbReference type="OrthoDB" id="3363991at2759"/>
<dbReference type="RefSeq" id="XP_040624829.1">
    <property type="nucleotide sequence ID" value="XM_040767618.1"/>
</dbReference>
<reference evidence="3 4" key="1">
    <citation type="journal article" date="2012" name="Science">
        <title>The Paleozoic origin of enzymatic lignin decomposition reconstructed from 31 fungal genomes.</title>
        <authorList>
            <person name="Floudas D."/>
            <person name="Binder M."/>
            <person name="Riley R."/>
            <person name="Barry K."/>
            <person name="Blanchette R.A."/>
            <person name="Henrissat B."/>
            <person name="Martinez A.T."/>
            <person name="Otillar R."/>
            <person name="Spatafora J.W."/>
            <person name="Yadav J.S."/>
            <person name="Aerts A."/>
            <person name="Benoit I."/>
            <person name="Boyd A."/>
            <person name="Carlson A."/>
            <person name="Copeland A."/>
            <person name="Coutinho P.M."/>
            <person name="de Vries R.P."/>
            <person name="Ferreira P."/>
            <person name="Findley K."/>
            <person name="Foster B."/>
            <person name="Gaskell J."/>
            <person name="Glotzer D."/>
            <person name="Gorecki P."/>
            <person name="Heitman J."/>
            <person name="Hesse C."/>
            <person name="Hori C."/>
            <person name="Igarashi K."/>
            <person name="Jurgens J.A."/>
            <person name="Kallen N."/>
            <person name="Kersten P."/>
            <person name="Kohler A."/>
            <person name="Kuees U."/>
            <person name="Kumar T.K.A."/>
            <person name="Kuo A."/>
            <person name="LaButti K."/>
            <person name="Larrondo L.F."/>
            <person name="Lindquist E."/>
            <person name="Ling A."/>
            <person name="Lombard V."/>
            <person name="Lucas S."/>
            <person name="Lundell T."/>
            <person name="Martin R."/>
            <person name="McLaughlin D.J."/>
            <person name="Morgenstern I."/>
            <person name="Morin E."/>
            <person name="Murat C."/>
            <person name="Nagy L.G."/>
            <person name="Nolan M."/>
            <person name="Ohm R.A."/>
            <person name="Patyshakuliyeva A."/>
            <person name="Rokas A."/>
            <person name="Ruiz-Duenas F.J."/>
            <person name="Sabat G."/>
            <person name="Salamov A."/>
            <person name="Samejima M."/>
            <person name="Schmutz J."/>
            <person name="Slot J.C."/>
            <person name="St John F."/>
            <person name="Stenlid J."/>
            <person name="Sun H."/>
            <person name="Sun S."/>
            <person name="Syed K."/>
            <person name="Tsang A."/>
            <person name="Wiebenga A."/>
            <person name="Young D."/>
            <person name="Pisabarro A."/>
            <person name="Eastwood D.C."/>
            <person name="Martin F."/>
            <person name="Cullen D."/>
            <person name="Grigoriev I.V."/>
            <person name="Hibbett D.S."/>
        </authorList>
    </citation>
    <scope>NUCLEOTIDE SEQUENCE [LARGE SCALE GENOMIC DNA]</scope>
    <source>
        <strain evidence="3 4">DJM-731 SS1</strain>
    </source>
</reference>
<dbReference type="GO" id="GO:0070941">
    <property type="term" value="P:eisosome assembly"/>
    <property type="evidence" value="ECO:0007669"/>
    <property type="project" value="TreeGrafter"/>
</dbReference>
<dbReference type="GO" id="GO:0005886">
    <property type="term" value="C:plasma membrane"/>
    <property type="evidence" value="ECO:0007669"/>
    <property type="project" value="TreeGrafter"/>
</dbReference>
<dbReference type="InterPro" id="IPR027267">
    <property type="entry name" value="AH/BAR_dom_sf"/>
</dbReference>
<dbReference type="GO" id="GO:0036286">
    <property type="term" value="C:eisosome filament"/>
    <property type="evidence" value="ECO:0007669"/>
    <property type="project" value="TreeGrafter"/>
</dbReference>
<dbReference type="AlphaFoldDB" id="M5FWV4"/>
<dbReference type="STRING" id="1858805.M5FWV4"/>
<feature type="compositionally biased region" description="Low complexity" evidence="1">
    <location>
        <begin position="748"/>
        <end position="789"/>
    </location>
</feature>
<dbReference type="PANTHER" id="PTHR31962:SF1">
    <property type="entry name" value="SPHINGOLIPID LONG CHAIN BASE-RESPONSIVE PROTEIN PIL1"/>
    <property type="match status" value="1"/>
</dbReference>
<dbReference type="Gene3D" id="1.20.1270.60">
    <property type="entry name" value="Arfaptin homology (AH) domain/BAR domain"/>
    <property type="match status" value="1"/>
</dbReference>
<dbReference type="Pfam" id="PF13805">
    <property type="entry name" value="Pil1"/>
    <property type="match status" value="1"/>
</dbReference>
<proteinExistence type="predicted"/>
<name>M5FWV4_DACPD</name>
<feature type="compositionally biased region" description="Basic and acidic residues" evidence="1">
    <location>
        <begin position="859"/>
        <end position="892"/>
    </location>
</feature>
<sequence>MHASILLLSIIVSTSLASIIPRHHGQAHHPQPSAWSGVFHDGGDTGNSGSGTIVPSLPPMNPISIRSDPESELPATNAERLRMGLPLKAPTPVLRARQAQGSPTFTSELDSAIEMDATVKKLDRVVIGELGKVQKRGELPLRPVLASQKMEGYIAVSLWPDDRTLGYLSCTSVQCEVIPSIAGSRATVFTFTSAGVDEHVELSFAGGVIGGQMADPEDTTNIALRPLSSSTNTPETQSQLFSYSSDSHLLTPFWSNPSHTSSVQLALSGSSDSGLRLTSDVEGLKDARYCKDCKVDGPLACLSRGWDIGAYIDLSHRSHHLEHVLNAHTSTFTVVTLTPTTMFSNITNKLQETLSNLTDPHHGAPFNSDSASPPLGGSRTLALDQLSQSLRSLQVQYGSYVPPFLRTLQLLITGEKTLGLAYESAAQAGRNHARDLYFWGQEQETDVKDVTDRLAWLEYNSCTLSAQVGTVLSGDARAPLKQLREAEQLLAPRRAARQAAEFQLQRTQTQREKDKIIAGLRQAAAQDAELEARVARASREGVREEERAKWRARREYAERLVLLCRGAEELLDLIPPVPTGAPTAAGIALAGTTAEKQAPYDPAKSADIKSAVQHALDTYVLAQPEPLAVPRGANLSRAASDRRGFGETHGGEIAATSAPGGDHPPVSALTAPSSGTTAPPPSAILPQPGRFLAPTAAPGSVGSAPGLPSQPAPTSPLSHHSILAGSPQPLNPSTLNQAPAPLPPPITSPATSPTPLRTLPPLASATLGSAGAPEETTTTTGAMPTIAETGVPISGGGPKQGSLRKDDHQSTVSGRYMTAEEEKRALERAERERILHGQASPGASGSGAYPSGGPQVPPKETDGEKQAKEEKERLEREERERFLRGEGGKKYGDDDDLPPYAA</sequence>
<evidence type="ECO:0000313" key="3">
    <source>
        <dbReference type="EMBL" id="EJT97931.1"/>
    </source>
</evidence>
<feature type="compositionally biased region" description="Acidic residues" evidence="1">
    <location>
        <begin position="893"/>
        <end position="902"/>
    </location>
</feature>
<dbReference type="GO" id="GO:0006897">
    <property type="term" value="P:endocytosis"/>
    <property type="evidence" value="ECO:0007669"/>
    <property type="project" value="TreeGrafter"/>
</dbReference>
<protein>
    <submittedName>
        <fullName evidence="3">Uncharacterized protein</fullName>
    </submittedName>
</protein>
<dbReference type="Proteomes" id="UP000030653">
    <property type="component" value="Unassembled WGS sequence"/>
</dbReference>
<feature type="compositionally biased region" description="Low complexity" evidence="1">
    <location>
        <begin position="837"/>
        <end position="854"/>
    </location>
</feature>
<feature type="signal peptide" evidence="2">
    <location>
        <begin position="1"/>
        <end position="17"/>
    </location>
</feature>
<evidence type="ECO:0000256" key="2">
    <source>
        <dbReference type="SAM" id="SignalP"/>
    </source>
</evidence>
<keyword evidence="4" id="KW-1185">Reference proteome</keyword>
<dbReference type="GO" id="GO:0008289">
    <property type="term" value="F:lipid binding"/>
    <property type="evidence" value="ECO:0007669"/>
    <property type="project" value="TreeGrafter"/>
</dbReference>
<dbReference type="EMBL" id="JH795875">
    <property type="protein sequence ID" value="EJT97931.1"/>
    <property type="molecule type" value="Genomic_DNA"/>
</dbReference>
<feature type="region of interest" description="Disordered" evidence="1">
    <location>
        <begin position="23"/>
        <end position="74"/>
    </location>
</feature>